<name>A0A4T0UXG5_9NEIS</name>
<gene>
    <name evidence="7" type="ORF">E5K04_06675</name>
</gene>
<dbReference type="InterPro" id="IPR036390">
    <property type="entry name" value="WH_DNA-bd_sf"/>
</dbReference>
<dbReference type="RefSeq" id="WP_136552240.1">
    <property type="nucleotide sequence ID" value="NZ_STGJ01000006.1"/>
</dbReference>
<dbReference type="EMBL" id="STGJ01000006">
    <property type="protein sequence ID" value="TIC83698.1"/>
    <property type="molecule type" value="Genomic_DNA"/>
</dbReference>
<dbReference type="SUPFAM" id="SSF46785">
    <property type="entry name" value="Winged helix' DNA-binding domain"/>
    <property type="match status" value="1"/>
</dbReference>
<dbReference type="Proteomes" id="UP000308891">
    <property type="component" value="Unassembled WGS sequence"/>
</dbReference>
<dbReference type="InterPro" id="IPR036388">
    <property type="entry name" value="WH-like_DNA-bd_sf"/>
</dbReference>
<dbReference type="GO" id="GO:0003700">
    <property type="term" value="F:DNA-binding transcription factor activity"/>
    <property type="evidence" value="ECO:0007669"/>
    <property type="project" value="InterPro"/>
</dbReference>
<evidence type="ECO:0000256" key="4">
    <source>
        <dbReference type="ARBA" id="ARBA00023159"/>
    </source>
</evidence>
<dbReference type="InterPro" id="IPR005119">
    <property type="entry name" value="LysR_subst-bd"/>
</dbReference>
<keyword evidence="5" id="KW-0804">Transcription</keyword>
<dbReference type="InterPro" id="IPR000847">
    <property type="entry name" value="LysR_HTH_N"/>
</dbReference>
<proteinExistence type="inferred from homology"/>
<keyword evidence="4" id="KW-0010">Activator</keyword>
<keyword evidence="2" id="KW-0805">Transcription regulation</keyword>
<sequence length="298" mass="32559">MIETLNYHHLRYFWAVAREGSVTRAAERLGMSAQTVSGQVSRLEAALGQALFTQVGRTLELTEAGRAALSYADQIFLLGEQLTDALRDASLERTLRLSAGVADVVPKTVSYHLLEPALTATDALRLTCREGSFDELLNELALHRLDIVLSDRPALAGQAQFESHLLARCRVGIYGTPELAHRFRQGFPASLAGAPLLMPTRDNVLRGQVEAWLSEIGVRVRVVGEFEDGALMKTFGGRGFGLFPAPSFASADITGHFGVEKVGDIDGVFEQYWAIANRKKIRHKAVAAIWAQGSDEAR</sequence>
<dbReference type="PANTHER" id="PTHR30293:SF2">
    <property type="entry name" value="TRANSCRIPTIONAL ACTIVATOR PROTEIN NHAR"/>
    <property type="match status" value="1"/>
</dbReference>
<dbReference type="GO" id="GO:0003677">
    <property type="term" value="F:DNA binding"/>
    <property type="evidence" value="ECO:0007669"/>
    <property type="project" value="UniProtKB-KW"/>
</dbReference>
<evidence type="ECO:0000259" key="6">
    <source>
        <dbReference type="PROSITE" id="PS50931"/>
    </source>
</evidence>
<reference evidence="7 8" key="1">
    <citation type="submission" date="2019-04" db="EMBL/GenBank/DDBJ databases">
        <title>Crenobacter sp. nov.</title>
        <authorList>
            <person name="Shi S."/>
        </authorList>
    </citation>
    <scope>NUCLEOTIDE SEQUENCE [LARGE SCALE GENOMIC DNA]</scope>
    <source>
        <strain evidence="7 8">GY 70310</strain>
    </source>
</reference>
<dbReference type="Pfam" id="PF00126">
    <property type="entry name" value="HTH_1"/>
    <property type="match status" value="1"/>
</dbReference>
<dbReference type="SUPFAM" id="SSF53850">
    <property type="entry name" value="Periplasmic binding protein-like II"/>
    <property type="match status" value="1"/>
</dbReference>
<dbReference type="Gene3D" id="1.10.10.10">
    <property type="entry name" value="Winged helix-like DNA-binding domain superfamily/Winged helix DNA-binding domain"/>
    <property type="match status" value="1"/>
</dbReference>
<keyword evidence="8" id="KW-1185">Reference proteome</keyword>
<dbReference type="OrthoDB" id="464481at2"/>
<dbReference type="PANTHER" id="PTHR30293">
    <property type="entry name" value="TRANSCRIPTIONAL REGULATORY PROTEIN NAC-RELATED"/>
    <property type="match status" value="1"/>
</dbReference>
<evidence type="ECO:0000256" key="2">
    <source>
        <dbReference type="ARBA" id="ARBA00023015"/>
    </source>
</evidence>
<dbReference type="GO" id="GO:2000142">
    <property type="term" value="P:regulation of DNA-templated transcription initiation"/>
    <property type="evidence" value="ECO:0007669"/>
    <property type="project" value="TreeGrafter"/>
</dbReference>
<evidence type="ECO:0000256" key="3">
    <source>
        <dbReference type="ARBA" id="ARBA00023125"/>
    </source>
</evidence>
<dbReference type="PROSITE" id="PS50931">
    <property type="entry name" value="HTH_LYSR"/>
    <property type="match status" value="1"/>
</dbReference>
<protein>
    <submittedName>
        <fullName evidence="7">LysR family transcriptional regulator</fullName>
    </submittedName>
</protein>
<comment type="similarity">
    <text evidence="1">Belongs to the LysR transcriptional regulatory family.</text>
</comment>
<feature type="domain" description="HTH lysR-type" evidence="6">
    <location>
        <begin position="5"/>
        <end position="62"/>
    </location>
</feature>
<dbReference type="FunFam" id="1.10.10.10:FF:000001">
    <property type="entry name" value="LysR family transcriptional regulator"/>
    <property type="match status" value="1"/>
</dbReference>
<organism evidence="7 8">
    <name type="scientific">Crenobacter intestini</name>
    <dbReference type="NCBI Taxonomy" id="2563443"/>
    <lineage>
        <taxon>Bacteria</taxon>
        <taxon>Pseudomonadati</taxon>
        <taxon>Pseudomonadota</taxon>
        <taxon>Betaproteobacteria</taxon>
        <taxon>Neisseriales</taxon>
        <taxon>Neisseriaceae</taxon>
        <taxon>Crenobacter</taxon>
    </lineage>
</organism>
<comment type="caution">
    <text evidence="7">The sequence shown here is derived from an EMBL/GenBank/DDBJ whole genome shotgun (WGS) entry which is preliminary data.</text>
</comment>
<evidence type="ECO:0000256" key="1">
    <source>
        <dbReference type="ARBA" id="ARBA00009437"/>
    </source>
</evidence>
<dbReference type="AlphaFoldDB" id="A0A4T0UXG5"/>
<evidence type="ECO:0000256" key="5">
    <source>
        <dbReference type="ARBA" id="ARBA00023163"/>
    </source>
</evidence>
<dbReference type="Pfam" id="PF03466">
    <property type="entry name" value="LysR_substrate"/>
    <property type="match status" value="1"/>
</dbReference>
<keyword evidence="3" id="KW-0238">DNA-binding</keyword>
<dbReference type="Gene3D" id="3.40.190.290">
    <property type="match status" value="1"/>
</dbReference>
<evidence type="ECO:0000313" key="7">
    <source>
        <dbReference type="EMBL" id="TIC83698.1"/>
    </source>
</evidence>
<evidence type="ECO:0000313" key="8">
    <source>
        <dbReference type="Proteomes" id="UP000308891"/>
    </source>
</evidence>
<accession>A0A4T0UXG5</accession>